<dbReference type="GO" id="GO:0016836">
    <property type="term" value="F:hydro-lyase activity"/>
    <property type="evidence" value="ECO:0007669"/>
    <property type="project" value="UniProtKB-ARBA"/>
</dbReference>
<comment type="similarity">
    <text evidence="1">Belongs to the IlvD/Edd family.</text>
</comment>
<dbReference type="Pfam" id="PF00920">
    <property type="entry name" value="ILVD_EDD_N"/>
    <property type="match status" value="1"/>
</dbReference>
<feature type="domain" description="Dihydroxy-acid/6-phosphogluconate dehydratase N-terminal" evidence="6">
    <location>
        <begin position="42"/>
        <end position="247"/>
    </location>
</feature>
<keyword evidence="4" id="KW-0411">Iron-sulfur</keyword>
<evidence type="ECO:0000256" key="4">
    <source>
        <dbReference type="ARBA" id="ARBA00023014"/>
    </source>
</evidence>
<dbReference type="InterPro" id="IPR052352">
    <property type="entry name" value="Sugar_Degrad_Dehydratases"/>
</dbReference>
<dbReference type="PROSITE" id="PS00886">
    <property type="entry name" value="ILVD_EDD_1"/>
    <property type="match status" value="1"/>
</dbReference>
<protein>
    <recommendedName>
        <fullName evidence="6">Dihydroxy-acid/6-phosphogluconate dehydratase N-terminal domain-containing protein</fullName>
    </recommendedName>
</protein>
<evidence type="ECO:0000259" key="6">
    <source>
        <dbReference type="Pfam" id="PF00920"/>
    </source>
</evidence>
<dbReference type="SUPFAM" id="SSF143975">
    <property type="entry name" value="IlvD/EDD N-terminal domain-like"/>
    <property type="match status" value="1"/>
</dbReference>
<dbReference type="PANTHER" id="PTHR43183:SF1">
    <property type="entry name" value="HYPOTHETICAL DIHYDROXY-ACID DEHYDRATASE (EUROFUNG)-RELATED"/>
    <property type="match status" value="1"/>
</dbReference>
<feature type="non-terminal residue" evidence="7">
    <location>
        <position position="248"/>
    </location>
</feature>
<dbReference type="GO" id="GO:0046872">
    <property type="term" value="F:metal ion binding"/>
    <property type="evidence" value="ECO:0007669"/>
    <property type="project" value="UniProtKB-KW"/>
</dbReference>
<dbReference type="PANTHER" id="PTHR43183">
    <property type="entry name" value="HYPOTHETICAL DIHYDROXYACID DEHYDRATASE (EUROFUNG)-RELATED"/>
    <property type="match status" value="1"/>
</dbReference>
<sequence length="248" mass="27438">MDPTKQNNNRSSKWLDTPELYSWLRKAAFNSQGFNPKSYENKPVIGICNSWSELTHCNQNLRQLAESVKRGVWQAGGFPLEFPVISLGEYHMKPTSMLYRNLMSIDVEESIRANPIDGVVLLSGCDKTTPAMLMGAASANIPSILVTSGPQLSGRWKTEPLGACTDCRRYEAEFKAGQINQQDWEEIQNSILRSPGHCMVMGTASTMACLSEILGMALPGNGTIPAVDSRRYQIAEQSGFQIVKMISE</sequence>
<gene>
    <name evidence="7" type="ORF">METZ01_LOCUS428101</name>
</gene>
<evidence type="ECO:0000313" key="7">
    <source>
        <dbReference type="EMBL" id="SVD75247.1"/>
    </source>
</evidence>
<evidence type="ECO:0000256" key="3">
    <source>
        <dbReference type="ARBA" id="ARBA00023004"/>
    </source>
</evidence>
<accession>A0A382XVW9</accession>
<keyword evidence="3" id="KW-0408">Iron</keyword>
<evidence type="ECO:0000256" key="5">
    <source>
        <dbReference type="ARBA" id="ARBA00023239"/>
    </source>
</evidence>
<keyword evidence="2" id="KW-0479">Metal-binding</keyword>
<keyword evidence="5" id="KW-0456">Lyase</keyword>
<reference evidence="7" key="1">
    <citation type="submission" date="2018-05" db="EMBL/GenBank/DDBJ databases">
        <authorList>
            <person name="Lanie J.A."/>
            <person name="Ng W.-L."/>
            <person name="Kazmierczak K.M."/>
            <person name="Andrzejewski T.M."/>
            <person name="Davidsen T.M."/>
            <person name="Wayne K.J."/>
            <person name="Tettelin H."/>
            <person name="Glass J.I."/>
            <person name="Rusch D."/>
            <person name="Podicherti R."/>
            <person name="Tsui H.-C.T."/>
            <person name="Winkler M.E."/>
        </authorList>
    </citation>
    <scope>NUCLEOTIDE SEQUENCE</scope>
</reference>
<dbReference type="InterPro" id="IPR037237">
    <property type="entry name" value="IlvD/EDD_N"/>
</dbReference>
<dbReference type="InterPro" id="IPR000581">
    <property type="entry name" value="ILV_EDD_N"/>
</dbReference>
<dbReference type="EMBL" id="UINC01170947">
    <property type="protein sequence ID" value="SVD75247.1"/>
    <property type="molecule type" value="Genomic_DNA"/>
</dbReference>
<dbReference type="InterPro" id="IPR020558">
    <property type="entry name" value="DiOHA_6PGluconate_deHydtase_CS"/>
</dbReference>
<evidence type="ECO:0000256" key="2">
    <source>
        <dbReference type="ARBA" id="ARBA00022723"/>
    </source>
</evidence>
<name>A0A382XVW9_9ZZZZ</name>
<dbReference type="AlphaFoldDB" id="A0A382XVW9"/>
<evidence type="ECO:0000256" key="1">
    <source>
        <dbReference type="ARBA" id="ARBA00006486"/>
    </source>
</evidence>
<proteinExistence type="inferred from homology"/>
<organism evidence="7">
    <name type="scientific">marine metagenome</name>
    <dbReference type="NCBI Taxonomy" id="408172"/>
    <lineage>
        <taxon>unclassified sequences</taxon>
        <taxon>metagenomes</taxon>
        <taxon>ecological metagenomes</taxon>
    </lineage>
</organism>
<dbReference type="GO" id="GO:0051536">
    <property type="term" value="F:iron-sulfur cluster binding"/>
    <property type="evidence" value="ECO:0007669"/>
    <property type="project" value="UniProtKB-KW"/>
</dbReference>